<protein>
    <submittedName>
        <fullName evidence="2">DUF481 domain-containing protein</fullName>
    </submittedName>
</protein>
<organism evidence="2 3">
    <name type="scientific">Polluticaenibacter yanchengensis</name>
    <dbReference type="NCBI Taxonomy" id="3014562"/>
    <lineage>
        <taxon>Bacteria</taxon>
        <taxon>Pseudomonadati</taxon>
        <taxon>Bacteroidota</taxon>
        <taxon>Chitinophagia</taxon>
        <taxon>Chitinophagales</taxon>
        <taxon>Chitinophagaceae</taxon>
        <taxon>Polluticaenibacter</taxon>
    </lineage>
</organism>
<proteinExistence type="predicted"/>
<dbReference type="RefSeq" id="WP_407031332.1">
    <property type="nucleotide sequence ID" value="NZ_JAQGEF010000009.1"/>
</dbReference>
<evidence type="ECO:0000313" key="2">
    <source>
        <dbReference type="EMBL" id="MDA3615007.1"/>
    </source>
</evidence>
<keyword evidence="1" id="KW-0732">Signal</keyword>
<sequence length="247" mass="28374">MSKLKIIVSLITFLAHTMFAYAQFNDSTHHYIKYSTTGIVNKTNSANSFVLSNALRYSLKKNRTALNSNNSWVYGIQKKLVTNNDFNSTLDFNILHKDSSAFYYWGLLNYDISTSLNINSRIQSGLGVAYSFIDNNNWFVNLSTGFLYEHSNIQNTDDIKTQYSTTRLSARFRYRLALSSNIVLDGTHFYQPSLQYSNDYIIKSINTLTVKVRKWLGVTAAANYNKISYTNRENLIITFGFTAEDFF</sequence>
<dbReference type="InterPro" id="IPR007433">
    <property type="entry name" value="DUF481"/>
</dbReference>
<reference evidence="2 3" key="1">
    <citation type="submission" date="2022-12" db="EMBL/GenBank/DDBJ databases">
        <title>Chitinophagaceae gen. sp. nov., a new member of the family Chitinophagaceae, isolated from soil in a chemical factory.</title>
        <authorList>
            <person name="Ke Z."/>
        </authorList>
    </citation>
    <scope>NUCLEOTIDE SEQUENCE [LARGE SCALE GENOMIC DNA]</scope>
    <source>
        <strain evidence="2 3">LY-5</strain>
    </source>
</reference>
<accession>A0ABT4UJI6</accession>
<gene>
    <name evidence="2" type="ORF">O3P16_09330</name>
</gene>
<name>A0ABT4UJI6_9BACT</name>
<keyword evidence="3" id="KW-1185">Reference proteome</keyword>
<feature type="signal peptide" evidence="1">
    <location>
        <begin position="1"/>
        <end position="22"/>
    </location>
</feature>
<dbReference type="EMBL" id="JAQGEF010000009">
    <property type="protein sequence ID" value="MDA3615007.1"/>
    <property type="molecule type" value="Genomic_DNA"/>
</dbReference>
<evidence type="ECO:0000313" key="3">
    <source>
        <dbReference type="Proteomes" id="UP001210231"/>
    </source>
</evidence>
<comment type="caution">
    <text evidence="2">The sequence shown here is derived from an EMBL/GenBank/DDBJ whole genome shotgun (WGS) entry which is preliminary data.</text>
</comment>
<dbReference type="Pfam" id="PF04338">
    <property type="entry name" value="DUF481"/>
    <property type="match status" value="1"/>
</dbReference>
<evidence type="ECO:0000256" key="1">
    <source>
        <dbReference type="SAM" id="SignalP"/>
    </source>
</evidence>
<dbReference type="Proteomes" id="UP001210231">
    <property type="component" value="Unassembled WGS sequence"/>
</dbReference>
<feature type="chain" id="PRO_5046586422" evidence="1">
    <location>
        <begin position="23"/>
        <end position="247"/>
    </location>
</feature>